<dbReference type="InterPro" id="IPR020568">
    <property type="entry name" value="Ribosomal_Su5_D2-typ_SF"/>
</dbReference>
<dbReference type="Gene3D" id="3.30.1540.20">
    <property type="entry name" value="MutL, C-terminal domain, dimerisation subdomain"/>
    <property type="match status" value="1"/>
</dbReference>
<dbReference type="Pfam" id="PF13589">
    <property type="entry name" value="HATPase_c_3"/>
    <property type="match status" value="1"/>
</dbReference>
<evidence type="ECO:0000256" key="2">
    <source>
        <dbReference type="ARBA" id="ARBA00022763"/>
    </source>
</evidence>
<dbReference type="Pfam" id="PF01119">
    <property type="entry name" value="DNA_mis_repair"/>
    <property type="match status" value="1"/>
</dbReference>
<dbReference type="GO" id="GO:0030983">
    <property type="term" value="F:mismatched DNA binding"/>
    <property type="evidence" value="ECO:0007669"/>
    <property type="project" value="InterPro"/>
</dbReference>
<evidence type="ECO:0000259" key="6">
    <source>
        <dbReference type="SMART" id="SM01340"/>
    </source>
</evidence>
<dbReference type="SUPFAM" id="SSF54211">
    <property type="entry name" value="Ribosomal protein S5 domain 2-like"/>
    <property type="match status" value="1"/>
</dbReference>
<evidence type="ECO:0000256" key="1">
    <source>
        <dbReference type="ARBA" id="ARBA00006082"/>
    </source>
</evidence>
<comment type="function">
    <text evidence="4">This protein is involved in the repair of mismatches in DNA. It is required for dam-dependent methyl-directed DNA mismatch repair. May act as a 'molecular matchmaker', a protein that promotes the formation of a stable complex between two or more DNA-binding proteins in an ATP-dependent manner without itself being part of a final effector complex.</text>
</comment>
<organism evidence="7 8">
    <name type="scientific">Methanocalculus chunghsingensis</name>
    <dbReference type="NCBI Taxonomy" id="156457"/>
    <lineage>
        <taxon>Archaea</taxon>
        <taxon>Methanobacteriati</taxon>
        <taxon>Methanobacteriota</taxon>
        <taxon>Stenosarchaea group</taxon>
        <taxon>Methanomicrobia</taxon>
        <taxon>Methanomicrobiales</taxon>
        <taxon>Methanocalculaceae</taxon>
        <taxon>Methanocalculus</taxon>
    </lineage>
</organism>
<dbReference type="GO" id="GO:0032300">
    <property type="term" value="C:mismatch repair complex"/>
    <property type="evidence" value="ECO:0007669"/>
    <property type="project" value="InterPro"/>
</dbReference>
<dbReference type="SMART" id="SM00853">
    <property type="entry name" value="MutL_C"/>
    <property type="match status" value="1"/>
</dbReference>
<dbReference type="Pfam" id="PF08676">
    <property type="entry name" value="MutL_C"/>
    <property type="match status" value="1"/>
</dbReference>
<keyword evidence="2 4" id="KW-0227">DNA damage</keyword>
<evidence type="ECO:0000313" key="7">
    <source>
        <dbReference type="EMBL" id="MBR1368184.1"/>
    </source>
</evidence>
<dbReference type="Gene3D" id="3.30.1370.100">
    <property type="entry name" value="MutL, C-terminal domain, regulatory subdomain"/>
    <property type="match status" value="1"/>
</dbReference>
<dbReference type="InterPro" id="IPR002099">
    <property type="entry name" value="MutL/Mlh/PMS"/>
</dbReference>
<dbReference type="GO" id="GO:0006298">
    <property type="term" value="P:mismatch repair"/>
    <property type="evidence" value="ECO:0007669"/>
    <property type="project" value="UniProtKB-UniRule"/>
</dbReference>
<dbReference type="CDD" id="cd00782">
    <property type="entry name" value="MutL_Trans"/>
    <property type="match status" value="1"/>
</dbReference>
<proteinExistence type="inferred from homology"/>
<evidence type="ECO:0000256" key="4">
    <source>
        <dbReference type="HAMAP-Rule" id="MF_00149"/>
    </source>
</evidence>
<comment type="similarity">
    <text evidence="1 4">Belongs to the DNA mismatch repair MutL/HexB family.</text>
</comment>
<reference evidence="7" key="1">
    <citation type="submission" date="2014-12" db="EMBL/GenBank/DDBJ databases">
        <authorList>
            <person name="Huang H.-H."/>
            <person name="Chen S.-C."/>
            <person name="Lai M.-C."/>
        </authorList>
    </citation>
    <scope>NUCLEOTIDE SEQUENCE</scope>
    <source>
        <strain evidence="7">K1F9705b</strain>
    </source>
</reference>
<gene>
    <name evidence="4" type="primary">mutL</name>
    <name evidence="7" type="ORF">RJ53_01220</name>
</gene>
<dbReference type="InterPro" id="IPR020667">
    <property type="entry name" value="DNA_mismatch_repair_MutL"/>
</dbReference>
<dbReference type="InterPro" id="IPR013507">
    <property type="entry name" value="DNA_mismatch_S5_2-like"/>
</dbReference>
<dbReference type="InterPro" id="IPR036890">
    <property type="entry name" value="HATPase_C_sf"/>
</dbReference>
<protein>
    <recommendedName>
        <fullName evidence="4">DNA mismatch repair protein MutL</fullName>
    </recommendedName>
</protein>
<evidence type="ECO:0000313" key="8">
    <source>
        <dbReference type="Proteomes" id="UP000730161"/>
    </source>
</evidence>
<dbReference type="GO" id="GO:0005524">
    <property type="term" value="F:ATP binding"/>
    <property type="evidence" value="ECO:0007669"/>
    <property type="project" value="InterPro"/>
</dbReference>
<dbReference type="PANTHER" id="PTHR10073">
    <property type="entry name" value="DNA MISMATCH REPAIR PROTEIN MLH, PMS, MUTL"/>
    <property type="match status" value="1"/>
</dbReference>
<dbReference type="GO" id="GO:0016887">
    <property type="term" value="F:ATP hydrolysis activity"/>
    <property type="evidence" value="ECO:0007669"/>
    <property type="project" value="InterPro"/>
</dbReference>
<feature type="domain" description="DNA mismatch repair protein S5" evidence="6">
    <location>
        <begin position="213"/>
        <end position="331"/>
    </location>
</feature>
<sequence length="594" mass="64918">MDNPVIHILDEETVSHIAAGEVVERPASVVKELVENAIDAGASRIRIDIRSDRSEVRRIIVTDNGIGMSPDDAERAFRQHATSKIKTADDLGLIRTLGFRGEALASIAAISEVVLSTRRRDDIAGTEVHLSGGAITSVSECGTPPGTILEVSGLFFNTPARRKFQRTISTELAHIFDMVERTALSHPGVSFQLLHQEKEKFRTSGRGDLLDTIQSLFGADLSRRLIEVLPAPGGISISGFIAYPLVSQRGRSSVYLSVNGRQITSPSLARAIRDGFGESLPKGEYPFAVIDCRMDPEEVDVNVHPTKKEVRFSSERAVADTVRGAVRSALTTSGSFQVPEIRQNPAPVPIRDGELHHPEPVLRTASGAVEFPRQPVVAEGKGIYGRTDRQLRQTELPRKSQEIPPIPSVLGQIDGTYILAAGKDGGLLIIDQHAAHEKIVYDNLRKQTDGTTAYQHLLEPVTISLSRKDSALLKDALEDIASAGIILEEFGGDTWMVRAVPADGVKLEEADEIRSLLLELIEGVRGPAGDRRLRMYQTIACRAAIKGNTLLSQEQMERLLSQLFTAAPPYTCPHGRPAVISYAPSDLEQLFRRR</sequence>
<dbReference type="InterPro" id="IPR014762">
    <property type="entry name" value="DNA_mismatch_repair_CS"/>
</dbReference>
<dbReference type="PROSITE" id="PS00058">
    <property type="entry name" value="DNA_MISMATCH_REPAIR_1"/>
    <property type="match status" value="1"/>
</dbReference>
<dbReference type="InterPro" id="IPR014721">
    <property type="entry name" value="Ribsml_uS5_D2-typ_fold_subgr"/>
</dbReference>
<dbReference type="SUPFAM" id="SSF118116">
    <property type="entry name" value="DNA mismatch repair protein MutL"/>
    <property type="match status" value="1"/>
</dbReference>
<comment type="caution">
    <text evidence="7">The sequence shown here is derived from an EMBL/GenBank/DDBJ whole genome shotgun (WGS) entry which is preliminary data.</text>
</comment>
<dbReference type="AlphaFoldDB" id="A0A8J8B4M2"/>
<dbReference type="Gene3D" id="3.30.565.10">
    <property type="entry name" value="Histidine kinase-like ATPase, C-terminal domain"/>
    <property type="match status" value="1"/>
</dbReference>
<dbReference type="EMBL" id="JWHL01000001">
    <property type="protein sequence ID" value="MBR1368184.1"/>
    <property type="molecule type" value="Genomic_DNA"/>
</dbReference>
<dbReference type="PANTHER" id="PTHR10073:SF12">
    <property type="entry name" value="DNA MISMATCH REPAIR PROTEIN MLH1"/>
    <property type="match status" value="1"/>
</dbReference>
<dbReference type="InterPro" id="IPR042121">
    <property type="entry name" value="MutL_C_regsub"/>
</dbReference>
<evidence type="ECO:0000259" key="5">
    <source>
        <dbReference type="SMART" id="SM00853"/>
    </source>
</evidence>
<dbReference type="InterPro" id="IPR014790">
    <property type="entry name" value="MutL_C"/>
</dbReference>
<accession>A0A8J8B4M2</accession>
<keyword evidence="8" id="KW-1185">Reference proteome</keyword>
<dbReference type="InterPro" id="IPR042120">
    <property type="entry name" value="MutL_C_dimsub"/>
</dbReference>
<dbReference type="Proteomes" id="UP000730161">
    <property type="component" value="Unassembled WGS sequence"/>
</dbReference>
<dbReference type="Gene3D" id="3.30.230.10">
    <property type="match status" value="1"/>
</dbReference>
<keyword evidence="3 4" id="KW-0234">DNA repair</keyword>
<dbReference type="FunFam" id="3.30.565.10:FF:000003">
    <property type="entry name" value="DNA mismatch repair endonuclease MutL"/>
    <property type="match status" value="1"/>
</dbReference>
<name>A0A8J8B4M2_9EURY</name>
<dbReference type="CDD" id="cd16926">
    <property type="entry name" value="HATPase_MutL-MLH-PMS-like"/>
    <property type="match status" value="1"/>
</dbReference>
<evidence type="ECO:0000256" key="3">
    <source>
        <dbReference type="ARBA" id="ARBA00023204"/>
    </source>
</evidence>
<dbReference type="InterPro" id="IPR037198">
    <property type="entry name" value="MutL_C_sf"/>
</dbReference>
<feature type="domain" description="MutL C-terminal dimerisation" evidence="5">
    <location>
        <begin position="409"/>
        <end position="551"/>
    </location>
</feature>
<dbReference type="SMART" id="SM01340">
    <property type="entry name" value="DNA_mis_repair"/>
    <property type="match status" value="1"/>
</dbReference>
<dbReference type="NCBIfam" id="TIGR00585">
    <property type="entry name" value="mutl"/>
    <property type="match status" value="1"/>
</dbReference>
<dbReference type="HAMAP" id="MF_00149">
    <property type="entry name" value="DNA_mis_repair"/>
    <property type="match status" value="1"/>
</dbReference>
<dbReference type="SUPFAM" id="SSF55874">
    <property type="entry name" value="ATPase domain of HSP90 chaperone/DNA topoisomerase II/histidine kinase"/>
    <property type="match status" value="1"/>
</dbReference>
<dbReference type="InterPro" id="IPR038973">
    <property type="entry name" value="MutL/Mlh/Pms-like"/>
</dbReference>
<dbReference type="GO" id="GO:0140664">
    <property type="term" value="F:ATP-dependent DNA damage sensor activity"/>
    <property type="evidence" value="ECO:0007669"/>
    <property type="project" value="InterPro"/>
</dbReference>